<reference evidence="2" key="1">
    <citation type="submission" date="2019-03" db="EMBL/GenBank/DDBJ databases">
        <title>Single cell metagenomics reveals metabolic interactions within the superorganism composed of flagellate Streblomastix strix and complex community of Bacteroidetes bacteria on its surface.</title>
        <authorList>
            <person name="Treitli S.C."/>
            <person name="Kolisko M."/>
            <person name="Husnik F."/>
            <person name="Keeling P."/>
            <person name="Hampl V."/>
        </authorList>
    </citation>
    <scope>NUCLEOTIDE SEQUENCE</scope>
    <source>
        <strain evidence="2">STM</strain>
    </source>
</reference>
<accession>A0A5J4S6Z7</accession>
<evidence type="ECO:0000313" key="2">
    <source>
        <dbReference type="EMBL" id="KAA6341143.1"/>
    </source>
</evidence>
<organism evidence="2">
    <name type="scientific">termite gut metagenome</name>
    <dbReference type="NCBI Taxonomy" id="433724"/>
    <lineage>
        <taxon>unclassified sequences</taxon>
        <taxon>metagenomes</taxon>
        <taxon>organismal metagenomes</taxon>
    </lineage>
</organism>
<dbReference type="SMART" id="SM00507">
    <property type="entry name" value="HNHc"/>
    <property type="match status" value="1"/>
</dbReference>
<gene>
    <name evidence="2" type="ORF">EZS27_011029</name>
</gene>
<dbReference type="InterPro" id="IPR003615">
    <property type="entry name" value="HNH_nuc"/>
</dbReference>
<name>A0A5J4S6Z7_9ZZZZ</name>
<sequence length="242" mass="28447">MIKLELPTKPEELTDEVEKQLIAKYKADKTPVWRKEYIKKPLLEMSHDKCAFSEQKLNSQSAYMEVEHFKPKSLYEDEVVRWGNLLPICKKCNAAKGNWDVNQLPIVNPLIDYPRNHLFVRGFRFYKKDEKGKNTIDAVALNDRNHFVDTRLKIGSWIADNLKACFKNQKNDLGNSIEKHETLSMIKKRLKDCGSKEPYSAVLSTYILYELPEYGEMERFLKENNLWDDEFQEIKDSVHNIV</sequence>
<feature type="domain" description="HNH nuclease" evidence="1">
    <location>
        <begin position="37"/>
        <end position="94"/>
    </location>
</feature>
<comment type="caution">
    <text evidence="2">The sequence shown here is derived from an EMBL/GenBank/DDBJ whole genome shotgun (WGS) entry which is preliminary data.</text>
</comment>
<dbReference type="EMBL" id="SNRY01000409">
    <property type="protein sequence ID" value="KAA6341143.1"/>
    <property type="molecule type" value="Genomic_DNA"/>
</dbReference>
<dbReference type="AlphaFoldDB" id="A0A5J4S6Z7"/>
<dbReference type="Gene3D" id="1.10.30.50">
    <property type="match status" value="1"/>
</dbReference>
<proteinExistence type="predicted"/>
<protein>
    <recommendedName>
        <fullName evidence="1">HNH nuclease domain-containing protein</fullName>
    </recommendedName>
</protein>
<evidence type="ECO:0000259" key="1">
    <source>
        <dbReference type="SMART" id="SM00507"/>
    </source>
</evidence>